<feature type="compositionally biased region" description="Basic residues" evidence="1">
    <location>
        <begin position="236"/>
        <end position="253"/>
    </location>
</feature>
<evidence type="ECO:0000313" key="2">
    <source>
        <dbReference type="EMBL" id="CAA9473914.1"/>
    </source>
</evidence>
<dbReference type="AlphaFoldDB" id="A0A6J4RL22"/>
<evidence type="ECO:0000256" key="1">
    <source>
        <dbReference type="SAM" id="MobiDB-lite"/>
    </source>
</evidence>
<proteinExistence type="predicted"/>
<feature type="non-terminal residue" evidence="2">
    <location>
        <position position="525"/>
    </location>
</feature>
<feature type="compositionally biased region" description="Basic and acidic residues" evidence="1">
    <location>
        <begin position="140"/>
        <end position="151"/>
    </location>
</feature>
<sequence>ARPRIHIERRGRRLPAAVGGSGGVVPVAAGHRARQHDPQRRAAQPPARSRRLDVGTPVDRRLLHAGVRRAAADRRRARRRVRPQAGADRRTGDIRHRVGARRPRADGGRADRRAGAHGRRRGAHHAVDPLHPHRHLPGRRAGEGDRDLGRRGRDRHRHRPGDRRLAARALRVGRDLRDQPAGGRLRGDRRSRHRAGVPRPAAAPARPRRLRPVDGRPHHAGVGDHRGSGAWLDRSGRRRGVRRRRRAPRRLRRVGAALSRAHASRAPVPRPALLGGQRDDRPRFLRDVRHRLLPHPVPAGGARLRRAGSGREDGSAGCRPDDRRTVLGEGGRPVRPARRDRARHARPRGGPRAPRSGRRRLQHHAGARRRAGARIRNRPGGRAGDRLDHGFAATGPGQRRLGGQRHHQGDRRSTGRRGAGLRPLERLPGGHGDGHGRPACDGGRGGRGLAHGRSDGRRAGGRTGRGAARRSRSDGVRERNARFRADRRGIRPGRIADRRRLPAGTPRRTWSGDDGDTRPVARPLL</sequence>
<feature type="compositionally biased region" description="Basic residues" evidence="1">
    <location>
        <begin position="115"/>
        <end position="124"/>
    </location>
</feature>
<accession>A0A6J4RL22</accession>
<feature type="compositionally biased region" description="Basic residues" evidence="1">
    <location>
        <begin position="335"/>
        <end position="379"/>
    </location>
</feature>
<feature type="compositionally biased region" description="Basic residues" evidence="1">
    <location>
        <begin position="187"/>
        <end position="196"/>
    </location>
</feature>
<gene>
    <name evidence="2" type="ORF">AVDCRST_MAG38-1518</name>
</gene>
<feature type="compositionally biased region" description="Basic and acidic residues" evidence="1">
    <location>
        <begin position="87"/>
        <end position="96"/>
    </location>
</feature>
<feature type="compositionally biased region" description="Basic and acidic residues" evidence="1">
    <location>
        <begin position="211"/>
        <end position="227"/>
    </location>
</feature>
<feature type="region of interest" description="Disordered" evidence="1">
    <location>
        <begin position="15"/>
        <end position="280"/>
    </location>
</feature>
<reference evidence="2" key="1">
    <citation type="submission" date="2020-02" db="EMBL/GenBank/DDBJ databases">
        <authorList>
            <person name="Meier V. D."/>
        </authorList>
    </citation>
    <scope>NUCLEOTIDE SEQUENCE</scope>
    <source>
        <strain evidence="2">AVDCRST_MAG38</strain>
    </source>
</reference>
<feature type="compositionally biased region" description="Basic and acidic residues" evidence="1">
    <location>
        <begin position="103"/>
        <end position="114"/>
    </location>
</feature>
<name>A0A6J4RL22_9ACTN</name>
<organism evidence="2">
    <name type="scientific">uncultured Solirubrobacteraceae bacterium</name>
    <dbReference type="NCBI Taxonomy" id="1162706"/>
    <lineage>
        <taxon>Bacteria</taxon>
        <taxon>Bacillati</taxon>
        <taxon>Actinomycetota</taxon>
        <taxon>Thermoleophilia</taxon>
        <taxon>Solirubrobacterales</taxon>
        <taxon>Solirubrobacteraceae</taxon>
        <taxon>environmental samples</taxon>
    </lineage>
</organism>
<protein>
    <submittedName>
        <fullName evidence="2">Uncharacterized MFS-type transporter</fullName>
    </submittedName>
</protein>
<feature type="compositionally biased region" description="Basic and acidic residues" evidence="1">
    <location>
        <begin position="471"/>
        <end position="500"/>
    </location>
</feature>
<dbReference type="EMBL" id="CADCVJ010000116">
    <property type="protein sequence ID" value="CAA9473914.1"/>
    <property type="molecule type" value="Genomic_DNA"/>
</dbReference>
<feature type="compositionally biased region" description="Basic and acidic residues" evidence="1">
    <location>
        <begin position="309"/>
        <end position="326"/>
    </location>
</feature>
<feature type="region of interest" description="Disordered" evidence="1">
    <location>
        <begin position="292"/>
        <end position="525"/>
    </location>
</feature>
<feature type="non-terminal residue" evidence="2">
    <location>
        <position position="1"/>
    </location>
</feature>
<feature type="compositionally biased region" description="Basic residues" evidence="1">
    <location>
        <begin position="152"/>
        <end position="161"/>
    </location>
</feature>
<feature type="compositionally biased region" description="Basic and acidic residues" evidence="1">
    <location>
        <begin position="50"/>
        <end position="62"/>
    </location>
</feature>